<evidence type="ECO:0000313" key="8">
    <source>
        <dbReference type="EMBL" id="KAF2453195.1"/>
    </source>
</evidence>
<sequence length="497" mass="55489">MVAAAQQANRMSERPPLPLSVRSHRDTRGLEVTVPKPSYPTRCLRHLRGLDIAPRASDTGQEAKVKLNIAISGAGLGGLASAIALRRRGHSVTVYEQVVELKEVGAGIQIPPNSSRLLLKWGVKFGNTVVQPCDINFRRWENGKIIGLTKLVPDFSRSFDAPYYVIHRSDFHKAMAQQARDLGVVIECGKRVTDYDLEAPSLTMEDGNVYKADLIVAADGVRSLAREKILGDDNILPRPTGFAAYRATIDTHRMRDDPEVAWILKEPALNLWIGPDRHVMTYGVANGERFNMVLSHPEHRDPSTWPIADRHADCADMRRHFAEWDPRLTKIIDMITDTKKWPLLSGARLPRWTARSGKAVMLGDAAHAMLPYMSQGAAMAVEDAAALAELLSRLDPDSPEPVPKQLSRVLKVFEGVRIARAGQMQDASVLNGTIWHYEDGPEQQARDEAMRPEVEGRFFRESPNQWSDPVTQEWCYAYDAEVAAAEAWETRILASRL</sequence>
<proteinExistence type="inferred from homology"/>
<evidence type="ECO:0000256" key="5">
    <source>
        <dbReference type="ARBA" id="ARBA00023033"/>
    </source>
</evidence>
<reference evidence="8" key="1">
    <citation type="journal article" date="2020" name="Stud. Mycol.">
        <title>101 Dothideomycetes genomes: a test case for predicting lifestyles and emergence of pathogens.</title>
        <authorList>
            <person name="Haridas S."/>
            <person name="Albert R."/>
            <person name="Binder M."/>
            <person name="Bloem J."/>
            <person name="Labutti K."/>
            <person name="Salamov A."/>
            <person name="Andreopoulos B."/>
            <person name="Baker S."/>
            <person name="Barry K."/>
            <person name="Bills G."/>
            <person name="Bluhm B."/>
            <person name="Cannon C."/>
            <person name="Castanera R."/>
            <person name="Culley D."/>
            <person name="Daum C."/>
            <person name="Ezra D."/>
            <person name="Gonzalez J."/>
            <person name="Henrissat B."/>
            <person name="Kuo A."/>
            <person name="Liang C."/>
            <person name="Lipzen A."/>
            <person name="Lutzoni F."/>
            <person name="Magnuson J."/>
            <person name="Mondo S."/>
            <person name="Nolan M."/>
            <person name="Ohm R."/>
            <person name="Pangilinan J."/>
            <person name="Park H.-J."/>
            <person name="Ramirez L."/>
            <person name="Alfaro M."/>
            <person name="Sun H."/>
            <person name="Tritt A."/>
            <person name="Yoshinaga Y."/>
            <person name="Zwiers L.-H."/>
            <person name="Turgeon B."/>
            <person name="Goodwin S."/>
            <person name="Spatafora J."/>
            <person name="Crous P."/>
            <person name="Grigoriev I."/>
        </authorList>
    </citation>
    <scope>NUCLEOTIDE SEQUENCE</scope>
    <source>
        <strain evidence="8">ATCC 16933</strain>
    </source>
</reference>
<keyword evidence="2" id="KW-0285">Flavoprotein</keyword>
<dbReference type="PANTHER" id="PTHR13789">
    <property type="entry name" value="MONOOXYGENASE"/>
    <property type="match status" value="1"/>
</dbReference>
<evidence type="ECO:0000259" key="7">
    <source>
        <dbReference type="Pfam" id="PF01494"/>
    </source>
</evidence>
<name>A0A6A6NN67_9PEZI</name>
<dbReference type="Gene3D" id="3.50.50.60">
    <property type="entry name" value="FAD/NAD(P)-binding domain"/>
    <property type="match status" value="1"/>
</dbReference>
<keyword evidence="9" id="KW-1185">Reference proteome</keyword>
<dbReference type="SUPFAM" id="SSF54373">
    <property type="entry name" value="FAD-linked reductases, C-terminal domain"/>
    <property type="match status" value="1"/>
</dbReference>
<keyword evidence="4" id="KW-0560">Oxidoreductase</keyword>
<evidence type="ECO:0000313" key="9">
    <source>
        <dbReference type="Proteomes" id="UP000799766"/>
    </source>
</evidence>
<keyword evidence="3" id="KW-0274">FAD</keyword>
<comment type="similarity">
    <text evidence="1">Belongs to the paxM FAD-dependent monooxygenase family.</text>
</comment>
<dbReference type="GO" id="GO:0071949">
    <property type="term" value="F:FAD binding"/>
    <property type="evidence" value="ECO:0007669"/>
    <property type="project" value="InterPro"/>
</dbReference>
<protein>
    <recommendedName>
        <fullName evidence="7">FAD-binding domain-containing protein</fullName>
    </recommendedName>
</protein>
<gene>
    <name evidence="8" type="ORF">BDY21DRAFT_388240</name>
</gene>
<dbReference type="PANTHER" id="PTHR13789:SF306">
    <property type="entry name" value="HYDROXYLASE, PUTATIVE-RELATED"/>
    <property type="match status" value="1"/>
</dbReference>
<dbReference type="InterPro" id="IPR050493">
    <property type="entry name" value="FAD-dep_Monooxygenase_BioMet"/>
</dbReference>
<feature type="region of interest" description="Disordered" evidence="6">
    <location>
        <begin position="1"/>
        <end position="29"/>
    </location>
</feature>
<feature type="domain" description="FAD-binding" evidence="7">
    <location>
        <begin position="68"/>
        <end position="392"/>
    </location>
</feature>
<dbReference type="SUPFAM" id="SSF51905">
    <property type="entry name" value="FAD/NAD(P)-binding domain"/>
    <property type="match status" value="1"/>
</dbReference>
<dbReference type="Pfam" id="PF01494">
    <property type="entry name" value="FAD_binding_3"/>
    <property type="match status" value="1"/>
</dbReference>
<accession>A0A6A6NN67</accession>
<dbReference type="GO" id="GO:0004497">
    <property type="term" value="F:monooxygenase activity"/>
    <property type="evidence" value="ECO:0007669"/>
    <property type="project" value="UniProtKB-KW"/>
</dbReference>
<evidence type="ECO:0000256" key="4">
    <source>
        <dbReference type="ARBA" id="ARBA00023002"/>
    </source>
</evidence>
<dbReference type="FunFam" id="3.50.50.60:FF:000115">
    <property type="entry name" value="Salicylate hydroxylase, putative"/>
    <property type="match status" value="1"/>
</dbReference>
<dbReference type="EMBL" id="MU001699">
    <property type="protein sequence ID" value="KAF2453195.1"/>
    <property type="molecule type" value="Genomic_DNA"/>
</dbReference>
<evidence type="ECO:0000256" key="1">
    <source>
        <dbReference type="ARBA" id="ARBA00007992"/>
    </source>
</evidence>
<feature type="compositionally biased region" description="Polar residues" evidence="6">
    <location>
        <begin position="1"/>
        <end position="10"/>
    </location>
</feature>
<evidence type="ECO:0000256" key="3">
    <source>
        <dbReference type="ARBA" id="ARBA00022827"/>
    </source>
</evidence>
<dbReference type="InterPro" id="IPR002938">
    <property type="entry name" value="FAD-bd"/>
</dbReference>
<evidence type="ECO:0000256" key="6">
    <source>
        <dbReference type="SAM" id="MobiDB-lite"/>
    </source>
</evidence>
<dbReference type="AlphaFoldDB" id="A0A6A6NN67"/>
<organism evidence="8 9">
    <name type="scientific">Lineolata rhizophorae</name>
    <dbReference type="NCBI Taxonomy" id="578093"/>
    <lineage>
        <taxon>Eukaryota</taxon>
        <taxon>Fungi</taxon>
        <taxon>Dikarya</taxon>
        <taxon>Ascomycota</taxon>
        <taxon>Pezizomycotina</taxon>
        <taxon>Dothideomycetes</taxon>
        <taxon>Dothideomycetes incertae sedis</taxon>
        <taxon>Lineolatales</taxon>
        <taxon>Lineolataceae</taxon>
        <taxon>Lineolata</taxon>
    </lineage>
</organism>
<dbReference type="InterPro" id="IPR036188">
    <property type="entry name" value="FAD/NAD-bd_sf"/>
</dbReference>
<evidence type="ECO:0000256" key="2">
    <source>
        <dbReference type="ARBA" id="ARBA00022630"/>
    </source>
</evidence>
<dbReference type="OrthoDB" id="16820at2759"/>
<dbReference type="PRINTS" id="PR00420">
    <property type="entry name" value="RNGMNOXGNASE"/>
</dbReference>
<keyword evidence="5" id="KW-0503">Monooxygenase</keyword>
<dbReference type="Proteomes" id="UP000799766">
    <property type="component" value="Unassembled WGS sequence"/>
</dbReference>